<accession>A0A811QML0</accession>
<dbReference type="Proteomes" id="UP000604825">
    <property type="component" value="Unassembled WGS sequence"/>
</dbReference>
<dbReference type="AlphaFoldDB" id="A0A811QML0"/>
<name>A0A811QML0_9POAL</name>
<dbReference type="OrthoDB" id="674903at2759"/>
<keyword evidence="2" id="KW-1185">Reference proteome</keyword>
<comment type="caution">
    <text evidence="1">The sequence shown here is derived from an EMBL/GenBank/DDBJ whole genome shotgun (WGS) entry which is preliminary data.</text>
</comment>
<organism evidence="1 2">
    <name type="scientific">Miscanthus lutarioriparius</name>
    <dbReference type="NCBI Taxonomy" id="422564"/>
    <lineage>
        <taxon>Eukaryota</taxon>
        <taxon>Viridiplantae</taxon>
        <taxon>Streptophyta</taxon>
        <taxon>Embryophyta</taxon>
        <taxon>Tracheophyta</taxon>
        <taxon>Spermatophyta</taxon>
        <taxon>Magnoliopsida</taxon>
        <taxon>Liliopsida</taxon>
        <taxon>Poales</taxon>
        <taxon>Poaceae</taxon>
        <taxon>PACMAD clade</taxon>
        <taxon>Panicoideae</taxon>
        <taxon>Andropogonodae</taxon>
        <taxon>Andropogoneae</taxon>
        <taxon>Saccharinae</taxon>
        <taxon>Miscanthus</taxon>
    </lineage>
</organism>
<evidence type="ECO:0000313" key="1">
    <source>
        <dbReference type="EMBL" id="CAD6257415.1"/>
    </source>
</evidence>
<gene>
    <name evidence="1" type="ORF">NCGR_LOCUS40900</name>
</gene>
<evidence type="ECO:0000313" key="2">
    <source>
        <dbReference type="Proteomes" id="UP000604825"/>
    </source>
</evidence>
<proteinExistence type="predicted"/>
<sequence>MAAQRTPPVMHALARPSCSRTRSSSGLCTATTLASWSHGGDGVLLLAQWRSRPGQSGLLDSHTHGLFVQMLQCKHGYVYSCGNTGAFCNCLLPESMRLESTETKHLADCHFSDGSNTTSNDNIDEDDLEDKHLLPTSSVGEDTIVKEVHR</sequence>
<protein>
    <submittedName>
        <fullName evidence="1">Uncharacterized protein</fullName>
    </submittedName>
</protein>
<reference evidence="1" key="1">
    <citation type="submission" date="2020-10" db="EMBL/GenBank/DDBJ databases">
        <authorList>
            <person name="Han B."/>
            <person name="Lu T."/>
            <person name="Zhao Q."/>
            <person name="Huang X."/>
            <person name="Zhao Y."/>
        </authorList>
    </citation>
    <scope>NUCLEOTIDE SEQUENCE</scope>
</reference>
<dbReference type="EMBL" id="CAJGYO010000010">
    <property type="protein sequence ID" value="CAD6257415.1"/>
    <property type="molecule type" value="Genomic_DNA"/>
</dbReference>